<dbReference type="InterPro" id="IPR001647">
    <property type="entry name" value="HTH_TetR"/>
</dbReference>
<reference evidence="7 8" key="1">
    <citation type="submission" date="2019-07" db="EMBL/GenBank/DDBJ databases">
        <title>Whole genome shotgun sequence of Nocardia ninae NBRC 108245.</title>
        <authorList>
            <person name="Hosoyama A."/>
            <person name="Uohara A."/>
            <person name="Ohji S."/>
            <person name="Ichikawa N."/>
        </authorList>
    </citation>
    <scope>NUCLEOTIDE SEQUENCE [LARGE SCALE GENOMIC DNA]</scope>
    <source>
        <strain evidence="7 8">NBRC 108245</strain>
    </source>
</reference>
<evidence type="ECO:0000313" key="7">
    <source>
        <dbReference type="EMBL" id="GEM35946.1"/>
    </source>
</evidence>
<sequence length="196" mass="21436">MPKQVDHQERRQQIAAAVCRLAAAHGLEGVSLRHVAAEAGVSMGRVQHYFKTKDEMLLFAFGTISEDIEHRVTQAVSALPQPPDARSLVRALLIEMMPIGDHAKAEMPMWVAFFARAVVEPQMAELLRQGTRSLHGFVAEHISNARPASDSCDADREADILLSLTDGLMMRLMVGGIDAETALAALDHQLDRAFGT</sequence>
<evidence type="ECO:0000256" key="5">
    <source>
        <dbReference type="PROSITE-ProRule" id="PRU00335"/>
    </source>
</evidence>
<organism evidence="7 8">
    <name type="scientific">Nocardia ninae NBRC 108245</name>
    <dbReference type="NCBI Taxonomy" id="1210091"/>
    <lineage>
        <taxon>Bacteria</taxon>
        <taxon>Bacillati</taxon>
        <taxon>Actinomycetota</taxon>
        <taxon>Actinomycetes</taxon>
        <taxon>Mycobacteriales</taxon>
        <taxon>Nocardiaceae</taxon>
        <taxon>Nocardia</taxon>
    </lineage>
</organism>
<dbReference type="PANTHER" id="PTHR30055:SF228">
    <property type="entry name" value="TRANSCRIPTIONAL REGULATOR-RELATED"/>
    <property type="match status" value="1"/>
</dbReference>
<comment type="caution">
    <text evidence="7">The sequence shown here is derived from an EMBL/GenBank/DDBJ whole genome shotgun (WGS) entry which is preliminary data.</text>
</comment>
<proteinExistence type="predicted"/>
<evidence type="ECO:0000256" key="1">
    <source>
        <dbReference type="ARBA" id="ARBA00022491"/>
    </source>
</evidence>
<dbReference type="GO" id="GO:0003700">
    <property type="term" value="F:DNA-binding transcription factor activity"/>
    <property type="evidence" value="ECO:0007669"/>
    <property type="project" value="TreeGrafter"/>
</dbReference>
<dbReference type="Gene3D" id="1.10.357.10">
    <property type="entry name" value="Tetracycline Repressor, domain 2"/>
    <property type="match status" value="1"/>
</dbReference>
<evidence type="ECO:0000256" key="4">
    <source>
        <dbReference type="ARBA" id="ARBA00023163"/>
    </source>
</evidence>
<dbReference type="SUPFAM" id="SSF48498">
    <property type="entry name" value="Tetracyclin repressor-like, C-terminal domain"/>
    <property type="match status" value="1"/>
</dbReference>
<name>A0A511M8B4_9NOCA</name>
<dbReference type="Pfam" id="PF13977">
    <property type="entry name" value="TetR_C_6"/>
    <property type="match status" value="1"/>
</dbReference>
<keyword evidence="4" id="KW-0804">Transcription</keyword>
<keyword evidence="1" id="KW-0678">Repressor</keyword>
<dbReference type="GO" id="GO:0000976">
    <property type="term" value="F:transcription cis-regulatory region binding"/>
    <property type="evidence" value="ECO:0007669"/>
    <property type="project" value="TreeGrafter"/>
</dbReference>
<dbReference type="Pfam" id="PF00440">
    <property type="entry name" value="TetR_N"/>
    <property type="match status" value="1"/>
</dbReference>
<dbReference type="Proteomes" id="UP000321424">
    <property type="component" value="Unassembled WGS sequence"/>
</dbReference>
<dbReference type="EMBL" id="BJXA01000002">
    <property type="protein sequence ID" value="GEM35946.1"/>
    <property type="molecule type" value="Genomic_DNA"/>
</dbReference>
<dbReference type="AlphaFoldDB" id="A0A511M8B4"/>
<dbReference type="InterPro" id="IPR036271">
    <property type="entry name" value="Tet_transcr_reg_TetR-rel_C_sf"/>
</dbReference>
<evidence type="ECO:0000256" key="3">
    <source>
        <dbReference type="ARBA" id="ARBA00023125"/>
    </source>
</evidence>
<dbReference type="InterPro" id="IPR050109">
    <property type="entry name" value="HTH-type_TetR-like_transc_reg"/>
</dbReference>
<evidence type="ECO:0000256" key="2">
    <source>
        <dbReference type="ARBA" id="ARBA00023015"/>
    </source>
</evidence>
<protein>
    <submittedName>
        <fullName evidence="7">HTH-type transcriptional regulator PksA</fullName>
    </submittedName>
</protein>
<dbReference type="SUPFAM" id="SSF46689">
    <property type="entry name" value="Homeodomain-like"/>
    <property type="match status" value="1"/>
</dbReference>
<feature type="DNA-binding region" description="H-T-H motif" evidence="5">
    <location>
        <begin position="31"/>
        <end position="50"/>
    </location>
</feature>
<keyword evidence="8" id="KW-1185">Reference proteome</keyword>
<dbReference type="PANTHER" id="PTHR30055">
    <property type="entry name" value="HTH-TYPE TRANSCRIPTIONAL REGULATOR RUTR"/>
    <property type="match status" value="1"/>
</dbReference>
<dbReference type="InterPro" id="IPR009057">
    <property type="entry name" value="Homeodomain-like_sf"/>
</dbReference>
<accession>A0A511M8B4</accession>
<dbReference type="PROSITE" id="PS50977">
    <property type="entry name" value="HTH_TETR_2"/>
    <property type="match status" value="1"/>
</dbReference>
<keyword evidence="2" id="KW-0805">Transcription regulation</keyword>
<gene>
    <name evidence="7" type="primary">pksA</name>
    <name evidence="7" type="ORF">NN4_04650</name>
</gene>
<feature type="domain" description="HTH tetR-type" evidence="6">
    <location>
        <begin position="8"/>
        <end position="68"/>
    </location>
</feature>
<evidence type="ECO:0000259" key="6">
    <source>
        <dbReference type="PROSITE" id="PS50977"/>
    </source>
</evidence>
<dbReference type="InterPro" id="IPR039538">
    <property type="entry name" value="BetI_C"/>
</dbReference>
<evidence type="ECO:0000313" key="8">
    <source>
        <dbReference type="Proteomes" id="UP000321424"/>
    </source>
</evidence>
<keyword evidence="3 5" id="KW-0238">DNA-binding</keyword>